<evidence type="ECO:0000313" key="1">
    <source>
        <dbReference type="EMBL" id="KRY89642.1"/>
    </source>
</evidence>
<gene>
    <name evidence="1" type="ORF">T4D_2309</name>
</gene>
<dbReference type="Proteomes" id="UP000054995">
    <property type="component" value="Unassembled WGS sequence"/>
</dbReference>
<organism evidence="1 2">
    <name type="scientific">Trichinella pseudospiralis</name>
    <name type="common">Parasitic roundworm</name>
    <dbReference type="NCBI Taxonomy" id="6337"/>
    <lineage>
        <taxon>Eukaryota</taxon>
        <taxon>Metazoa</taxon>
        <taxon>Ecdysozoa</taxon>
        <taxon>Nematoda</taxon>
        <taxon>Enoplea</taxon>
        <taxon>Dorylaimia</taxon>
        <taxon>Trichinellida</taxon>
        <taxon>Trichinellidae</taxon>
        <taxon>Trichinella</taxon>
    </lineage>
</organism>
<name>A0A0V1FUD9_TRIPS</name>
<dbReference type="EMBL" id="JYDT01000029">
    <property type="protein sequence ID" value="KRY89642.1"/>
    <property type="molecule type" value="Genomic_DNA"/>
</dbReference>
<keyword evidence="2" id="KW-1185">Reference proteome</keyword>
<accession>A0A0V1FUD9</accession>
<proteinExistence type="predicted"/>
<sequence>MVHTYVEMLMKQKKVKMRMTRSKSQKAHTLRGVLAKSIFCYGDFCQIVYILTEFSIDHLCRQGHFFFQIVLVSVAFFHGKRESPLPIRQGRYANSPPLCWAGKTHNLPLPLEPGKKH</sequence>
<evidence type="ECO:0000313" key="2">
    <source>
        <dbReference type="Proteomes" id="UP000054995"/>
    </source>
</evidence>
<reference evidence="1 2" key="1">
    <citation type="submission" date="2015-01" db="EMBL/GenBank/DDBJ databases">
        <title>Evolution of Trichinella species and genotypes.</title>
        <authorList>
            <person name="Korhonen P.K."/>
            <person name="Edoardo P."/>
            <person name="Giuseppe L.R."/>
            <person name="Gasser R.B."/>
        </authorList>
    </citation>
    <scope>NUCLEOTIDE SEQUENCE [LARGE SCALE GENOMIC DNA]</scope>
    <source>
        <strain evidence="1">ISS470</strain>
    </source>
</reference>
<dbReference type="AlphaFoldDB" id="A0A0V1FUD9"/>
<comment type="caution">
    <text evidence="1">The sequence shown here is derived from an EMBL/GenBank/DDBJ whole genome shotgun (WGS) entry which is preliminary data.</text>
</comment>
<protein>
    <submittedName>
        <fullName evidence="1">Uncharacterized protein</fullName>
    </submittedName>
</protein>